<keyword evidence="1" id="KW-0040">ANK repeat</keyword>
<dbReference type="PROSITE" id="PS50297">
    <property type="entry name" value="ANK_REP_REGION"/>
    <property type="match status" value="1"/>
</dbReference>
<keyword evidence="3" id="KW-1185">Reference proteome</keyword>
<comment type="caution">
    <text evidence="2">The sequence shown here is derived from an EMBL/GenBank/DDBJ whole genome shotgun (WGS) entry which is preliminary data.</text>
</comment>
<name>A0A8H3W7Z3_9PEZI</name>
<proteinExistence type="predicted"/>
<sequence>MGVFPSIYGDLSNSLEEAFDYGELCCALFWKSEASVLQIMSTSPDHIFERGHHSQTPLHIAVYWPDGLRLLFELAQEACHGIIDEKDKTGLTAIQCAIAWQQAESVKLLLEKGGSINLEDTGNFLTREALFPLRHHTTTVSEILAKELAKQRKSMRDYAFDQLPDEELERFQLGRKVMLQGEAYDVIGCLKAEGVWVPGEYELAGFCEVDSMWQGYTPLMVVAHLDLWETSRLVHWFDEHQANLLTPIPHAREASNGQKLNTNEKDFKVIHRLAYLLGLWTSRRVRYSPQPPLLSGKFFTSAPMDPWVFRKLGWGLTFERLRMRHTCCEHNEYDARVEGFDILHFAAVHGFVSVMDPSEVAEIRGEACDNGSAGEDRYLVKHLEELMTEFGAAHKDFEDFEEFWDFWNDGIDRFEREKPMMSRKSRQALLDLGVRLERVHEIESDEESSSFFSSFDIGNSATRV</sequence>
<reference evidence="2 3" key="1">
    <citation type="submission" date="2019-12" db="EMBL/GenBank/DDBJ databases">
        <title>A genome sequence resource for the geographically widespread anthracnose pathogen Colletotrichum asianum.</title>
        <authorList>
            <person name="Meng Y."/>
        </authorList>
    </citation>
    <scope>NUCLEOTIDE SEQUENCE [LARGE SCALE GENOMIC DNA]</scope>
    <source>
        <strain evidence="2 3">ICMP 18580</strain>
    </source>
</reference>
<dbReference type="Pfam" id="PF12796">
    <property type="entry name" value="Ank_2"/>
    <property type="match status" value="1"/>
</dbReference>
<dbReference type="InterPro" id="IPR036770">
    <property type="entry name" value="Ankyrin_rpt-contain_sf"/>
</dbReference>
<dbReference type="SMART" id="SM00248">
    <property type="entry name" value="ANK"/>
    <property type="match status" value="2"/>
</dbReference>
<dbReference type="EMBL" id="WOWK01000056">
    <property type="protein sequence ID" value="KAF0323008.1"/>
    <property type="molecule type" value="Genomic_DNA"/>
</dbReference>
<gene>
    <name evidence="2" type="ORF">GQ607_009771</name>
</gene>
<dbReference type="PROSITE" id="PS50088">
    <property type="entry name" value="ANK_REPEAT"/>
    <property type="match status" value="1"/>
</dbReference>
<accession>A0A8H3W7Z3</accession>
<dbReference type="Proteomes" id="UP000434172">
    <property type="component" value="Unassembled WGS sequence"/>
</dbReference>
<feature type="repeat" description="ANK" evidence="1">
    <location>
        <begin position="89"/>
        <end position="121"/>
    </location>
</feature>
<dbReference type="AlphaFoldDB" id="A0A8H3W7Z3"/>
<organism evidence="2 3">
    <name type="scientific">Colletotrichum asianum</name>
    <dbReference type="NCBI Taxonomy" id="702518"/>
    <lineage>
        <taxon>Eukaryota</taxon>
        <taxon>Fungi</taxon>
        <taxon>Dikarya</taxon>
        <taxon>Ascomycota</taxon>
        <taxon>Pezizomycotina</taxon>
        <taxon>Sordariomycetes</taxon>
        <taxon>Hypocreomycetidae</taxon>
        <taxon>Glomerellales</taxon>
        <taxon>Glomerellaceae</taxon>
        <taxon>Colletotrichum</taxon>
        <taxon>Colletotrichum gloeosporioides species complex</taxon>
    </lineage>
</organism>
<dbReference type="SUPFAM" id="SSF48403">
    <property type="entry name" value="Ankyrin repeat"/>
    <property type="match status" value="1"/>
</dbReference>
<protein>
    <submittedName>
        <fullName evidence="2">Ankyrin repeat protein</fullName>
    </submittedName>
</protein>
<evidence type="ECO:0000313" key="2">
    <source>
        <dbReference type="EMBL" id="KAF0323008.1"/>
    </source>
</evidence>
<dbReference type="Gene3D" id="1.25.40.20">
    <property type="entry name" value="Ankyrin repeat-containing domain"/>
    <property type="match status" value="1"/>
</dbReference>
<evidence type="ECO:0000313" key="3">
    <source>
        <dbReference type="Proteomes" id="UP000434172"/>
    </source>
</evidence>
<evidence type="ECO:0000256" key="1">
    <source>
        <dbReference type="PROSITE-ProRule" id="PRU00023"/>
    </source>
</evidence>
<dbReference type="InterPro" id="IPR002110">
    <property type="entry name" value="Ankyrin_rpt"/>
</dbReference>
<dbReference type="OrthoDB" id="1577640at2759"/>